<feature type="region of interest" description="Disordered" evidence="2">
    <location>
        <begin position="218"/>
        <end position="249"/>
    </location>
</feature>
<evidence type="ECO:0000256" key="1">
    <source>
        <dbReference type="SAM" id="Coils"/>
    </source>
</evidence>
<evidence type="ECO:0000313" key="3">
    <source>
        <dbReference type="EMBL" id="UQN30567.1"/>
    </source>
</evidence>
<keyword evidence="1" id="KW-0175">Coiled coil</keyword>
<evidence type="ECO:0000256" key="2">
    <source>
        <dbReference type="SAM" id="MobiDB-lite"/>
    </source>
</evidence>
<protein>
    <submittedName>
        <fullName evidence="3">Uncharacterized protein</fullName>
    </submittedName>
</protein>
<sequence>MISKILRDRAGDVVTLSSGELTARRNEVTVHVRETFRGREHTAAAHVDAGDLRAALDEIAPAPMPSAITDEMVEAFIRAYMAVGGPQEGAVRAGFHASLPAAPAPKTDEDDLTCNCTYALDLIAQAQAKTTEAEARAEKAEEERDRVVEVHTRVRRERDEALTRVRELESLTAREHLDAALFEEVMIAQRMADNLRALYPDTPMATDDITEAVIEAFDPPTPKRPEGAEDWDEELGEMPAASDLTPEQRGRLADALAERDHALGVRVTEDGEGEG</sequence>
<keyword evidence="4" id="KW-1185">Reference proteome</keyword>
<reference evidence="3" key="1">
    <citation type="submission" date="2022-05" db="EMBL/GenBank/DDBJ databases">
        <title>Genomic analysis of Brachybacterium sp. CBA3104.</title>
        <authorList>
            <person name="Roh S.W."/>
            <person name="Kim Y.B."/>
            <person name="Kim Y."/>
        </authorList>
    </citation>
    <scope>NUCLEOTIDE SEQUENCE</scope>
    <source>
        <strain evidence="3">CBA3104</strain>
    </source>
</reference>
<organism evidence="3 4">
    <name type="scientific">Brachybacterium kimchii</name>
    <dbReference type="NCBI Taxonomy" id="2942909"/>
    <lineage>
        <taxon>Bacteria</taxon>
        <taxon>Bacillati</taxon>
        <taxon>Actinomycetota</taxon>
        <taxon>Actinomycetes</taxon>
        <taxon>Micrococcales</taxon>
        <taxon>Dermabacteraceae</taxon>
        <taxon>Brachybacterium</taxon>
    </lineage>
</organism>
<dbReference type="EMBL" id="CP097218">
    <property type="protein sequence ID" value="UQN30567.1"/>
    <property type="molecule type" value="Genomic_DNA"/>
</dbReference>
<proteinExistence type="predicted"/>
<accession>A0ABY4N7P1</accession>
<name>A0ABY4N7P1_9MICO</name>
<evidence type="ECO:0000313" key="4">
    <source>
        <dbReference type="Proteomes" id="UP001055868"/>
    </source>
</evidence>
<gene>
    <name evidence="3" type="ORF">M4486_04440</name>
</gene>
<feature type="coiled-coil region" evidence="1">
    <location>
        <begin position="123"/>
        <end position="171"/>
    </location>
</feature>
<dbReference type="RefSeq" id="WP_239203750.1">
    <property type="nucleotide sequence ID" value="NZ_CP097218.1"/>
</dbReference>
<dbReference type="Proteomes" id="UP001055868">
    <property type="component" value="Chromosome"/>
</dbReference>